<evidence type="ECO:0000313" key="2">
    <source>
        <dbReference type="Proteomes" id="UP000826212"/>
    </source>
</evidence>
<proteinExistence type="predicted"/>
<accession>A0AC61NEL9</accession>
<keyword evidence="1" id="KW-0413">Isomerase</keyword>
<gene>
    <name evidence="1" type="ORF">K4L44_16135</name>
</gene>
<sequence>MRKTTIVWNTRIKTFLFIILLSVTLAGCINNEKKHHVRIKTIYGDMVVELYNETPKHRDNFIKLTKRKYYDGLLFHRVINEFMIQGGDPDSRGAEKELKLGNGGPGYDIDAEIVEGLFHKKGVIAAAREGDRSNPQRASSGSQFYIVQGKRFTEEELDSLEDTQFLKETQRIFNENQWGLRDSFTFYQQNMLYEKVEQLRNRLRLQADSIAMKSRITIPEEHRKVYKKIGGTPHLDGKYSVFGEVIEGLNVIDSIASVKTGERDRPIEDVVMNIELID</sequence>
<keyword evidence="2" id="KW-1185">Reference proteome</keyword>
<dbReference type="Proteomes" id="UP000826212">
    <property type="component" value="Chromosome"/>
</dbReference>
<reference evidence="1" key="1">
    <citation type="submission" date="2021-08" db="EMBL/GenBank/DDBJ databases">
        <title>Novel anaerobic bacterium isolated from sea squirt in East Sea, Republic of Korea.</title>
        <authorList>
            <person name="Nguyen T.H."/>
            <person name="Li Z."/>
            <person name="Lee Y.-J."/>
            <person name="Ko J."/>
            <person name="Kim S.-G."/>
        </authorList>
    </citation>
    <scope>NUCLEOTIDE SEQUENCE</scope>
    <source>
        <strain evidence="1">KCTC 25031</strain>
    </source>
</reference>
<evidence type="ECO:0000313" key="1">
    <source>
        <dbReference type="EMBL" id="QZE14036.1"/>
    </source>
</evidence>
<protein>
    <submittedName>
        <fullName evidence="1">Peptidylprolyl isomerase</fullName>
    </submittedName>
</protein>
<dbReference type="EMBL" id="CP081303">
    <property type="protein sequence ID" value="QZE14036.1"/>
    <property type="molecule type" value="Genomic_DNA"/>
</dbReference>
<name>A0AC61NEL9_9BACT</name>
<organism evidence="1 2">
    <name type="scientific">Halosquirtibacter laminarini</name>
    <dbReference type="NCBI Taxonomy" id="3374600"/>
    <lineage>
        <taxon>Bacteria</taxon>
        <taxon>Pseudomonadati</taxon>
        <taxon>Bacteroidota</taxon>
        <taxon>Bacteroidia</taxon>
        <taxon>Marinilabiliales</taxon>
        <taxon>Prolixibacteraceae</taxon>
        <taxon>Halosquirtibacter</taxon>
    </lineage>
</organism>